<feature type="domain" description="AprE-like beta-barrel" evidence="2">
    <location>
        <begin position="272"/>
        <end position="359"/>
    </location>
</feature>
<evidence type="ECO:0000259" key="2">
    <source>
        <dbReference type="Pfam" id="PF26002"/>
    </source>
</evidence>
<evidence type="ECO:0000256" key="1">
    <source>
        <dbReference type="SAM" id="Phobius"/>
    </source>
</evidence>
<protein>
    <submittedName>
        <fullName evidence="3">HlyD family efflux transporter periplasmic adaptor subunit</fullName>
    </submittedName>
</protein>
<reference evidence="3 4" key="1">
    <citation type="submission" date="2024-02" db="EMBL/GenBank/DDBJ databases">
        <title>A Gaetbulibacter species isolated from tidal flats and genomic insights of their niches.</title>
        <authorList>
            <person name="Ye Y."/>
        </authorList>
    </citation>
    <scope>NUCLEOTIDE SEQUENCE [LARGE SCALE GENOMIC DNA]</scope>
    <source>
        <strain evidence="3 4">KYW382</strain>
    </source>
</reference>
<accession>A0ABW7MXM3</accession>
<dbReference type="PANTHER" id="PTHR30386:SF28">
    <property type="entry name" value="EXPORTED PROTEIN"/>
    <property type="match status" value="1"/>
</dbReference>
<dbReference type="PANTHER" id="PTHR30386">
    <property type="entry name" value="MEMBRANE FUSION SUBUNIT OF EMRAB-TOLC MULTIDRUG EFFLUX PUMP"/>
    <property type="match status" value="1"/>
</dbReference>
<comment type="caution">
    <text evidence="3">The sequence shown here is derived from an EMBL/GenBank/DDBJ whole genome shotgun (WGS) entry which is preliminary data.</text>
</comment>
<feature type="transmembrane region" description="Helical" evidence="1">
    <location>
        <begin position="26"/>
        <end position="46"/>
    </location>
</feature>
<keyword evidence="4" id="KW-1185">Reference proteome</keyword>
<gene>
    <name evidence="3" type="ORF">V8G58_01205</name>
</gene>
<dbReference type="Pfam" id="PF26002">
    <property type="entry name" value="Beta-barrel_AprE"/>
    <property type="match status" value="1"/>
</dbReference>
<evidence type="ECO:0000313" key="4">
    <source>
        <dbReference type="Proteomes" id="UP001610100"/>
    </source>
</evidence>
<name>A0ABW7MXM3_9FLAO</name>
<keyword evidence="1" id="KW-1133">Transmembrane helix</keyword>
<keyword evidence="1" id="KW-0812">Transmembrane</keyword>
<evidence type="ECO:0000313" key="3">
    <source>
        <dbReference type="EMBL" id="MFH6770533.1"/>
    </source>
</evidence>
<sequence length="388" mass="44699">MKQIFPKEIVDFTAEVHWYKHSKRSIIIYSILLMALILVMFLLPFIEVPIYTNSRGIIKADKERVVISTSTSGLILKSYLRNNASVQKNDTLLILDSNIISEKLKLTSKQISELEPFIEDLTYLIKNKYCNLKQITSSKYRKEFLVFQEKKTELITRRKKLKIDFDRDKKLYDKGVIARVDFENSKFNYDLALNDIKQLKQQQGNQWEASLNEFNKNLLELKSTHEQLQDSKNKLVITAPASGTLLNVKGMDAGSFINAGAGFAEISPNTELLVECYVNTMDIGLLRLNDTANFQIDAFNYNQWGLANGTIIDIGKDVEYMDNAMVFKVRCSLNKKELKLKNGYRGRLKKGMTLNAQFKLTERSLFDLLYDKVDDWVNPNTMEMVSSE</sequence>
<dbReference type="Gene3D" id="2.40.30.170">
    <property type="match status" value="1"/>
</dbReference>
<proteinExistence type="predicted"/>
<dbReference type="EMBL" id="JBAWKB010000001">
    <property type="protein sequence ID" value="MFH6770533.1"/>
    <property type="molecule type" value="Genomic_DNA"/>
</dbReference>
<dbReference type="Proteomes" id="UP001610100">
    <property type="component" value="Unassembled WGS sequence"/>
</dbReference>
<dbReference type="RefSeq" id="WP_344738813.1">
    <property type="nucleotide sequence ID" value="NZ_BAABAY010000001.1"/>
</dbReference>
<dbReference type="InterPro" id="IPR050739">
    <property type="entry name" value="MFP"/>
</dbReference>
<keyword evidence="1" id="KW-0472">Membrane</keyword>
<dbReference type="PRINTS" id="PR01490">
    <property type="entry name" value="RTXTOXIND"/>
</dbReference>
<dbReference type="InterPro" id="IPR058982">
    <property type="entry name" value="Beta-barrel_AprE"/>
</dbReference>
<organism evidence="3 4">
    <name type="scientific">Gaetbulibacter aestuarii</name>
    <dbReference type="NCBI Taxonomy" id="1502358"/>
    <lineage>
        <taxon>Bacteria</taxon>
        <taxon>Pseudomonadati</taxon>
        <taxon>Bacteroidota</taxon>
        <taxon>Flavobacteriia</taxon>
        <taxon>Flavobacteriales</taxon>
        <taxon>Flavobacteriaceae</taxon>
        <taxon>Gaetbulibacter</taxon>
    </lineage>
</organism>